<gene>
    <name evidence="1" type="ORF">GGX14DRAFT_404422</name>
</gene>
<reference evidence="1" key="1">
    <citation type="submission" date="2023-03" db="EMBL/GenBank/DDBJ databases">
        <title>Massive genome expansion in bonnet fungi (Mycena s.s.) driven by repeated elements and novel gene families across ecological guilds.</title>
        <authorList>
            <consortium name="Lawrence Berkeley National Laboratory"/>
            <person name="Harder C.B."/>
            <person name="Miyauchi S."/>
            <person name="Viragh M."/>
            <person name="Kuo A."/>
            <person name="Thoen E."/>
            <person name="Andreopoulos B."/>
            <person name="Lu D."/>
            <person name="Skrede I."/>
            <person name="Drula E."/>
            <person name="Henrissat B."/>
            <person name="Morin E."/>
            <person name="Kohler A."/>
            <person name="Barry K."/>
            <person name="LaButti K."/>
            <person name="Morin E."/>
            <person name="Salamov A."/>
            <person name="Lipzen A."/>
            <person name="Mereny Z."/>
            <person name="Hegedus B."/>
            <person name="Baldrian P."/>
            <person name="Stursova M."/>
            <person name="Weitz H."/>
            <person name="Taylor A."/>
            <person name="Grigoriev I.V."/>
            <person name="Nagy L.G."/>
            <person name="Martin F."/>
            <person name="Kauserud H."/>
        </authorList>
    </citation>
    <scope>NUCLEOTIDE SEQUENCE</scope>
    <source>
        <strain evidence="1">9144</strain>
    </source>
</reference>
<proteinExistence type="predicted"/>
<keyword evidence="2" id="KW-1185">Reference proteome</keyword>
<dbReference type="Proteomes" id="UP001219525">
    <property type="component" value="Unassembled WGS sequence"/>
</dbReference>
<comment type="caution">
    <text evidence="1">The sequence shown here is derived from an EMBL/GenBank/DDBJ whole genome shotgun (WGS) entry which is preliminary data.</text>
</comment>
<dbReference type="AlphaFoldDB" id="A0AAD6UUD0"/>
<evidence type="ECO:0000313" key="2">
    <source>
        <dbReference type="Proteomes" id="UP001219525"/>
    </source>
</evidence>
<sequence length="221" mass="24512">MAVAPRSEFIARQLVKSVCFLPFLDVQCCVDMYATARALLVGNRSIRLALCGHCGALRSMLADMASILTHELPHTPQSARERRRGTGLRKGNNPSAYVQLYDNSSFCLSSILTSSRTTRCTTSSPLAGVFPKFFLEQTIAVTLNCKDFVLFVWAAPQWRRYFGYALWDQCVMMHMGQWTRAGGDVSDGDCVIVRQPDGVDRLLLSDGCRNLGSNSGFARLK</sequence>
<dbReference type="EMBL" id="JARJCW010000095">
    <property type="protein sequence ID" value="KAJ7194866.1"/>
    <property type="molecule type" value="Genomic_DNA"/>
</dbReference>
<accession>A0AAD6UUD0</accession>
<name>A0AAD6UUD0_9AGAR</name>
<organism evidence="1 2">
    <name type="scientific">Mycena pura</name>
    <dbReference type="NCBI Taxonomy" id="153505"/>
    <lineage>
        <taxon>Eukaryota</taxon>
        <taxon>Fungi</taxon>
        <taxon>Dikarya</taxon>
        <taxon>Basidiomycota</taxon>
        <taxon>Agaricomycotina</taxon>
        <taxon>Agaricomycetes</taxon>
        <taxon>Agaricomycetidae</taxon>
        <taxon>Agaricales</taxon>
        <taxon>Marasmiineae</taxon>
        <taxon>Mycenaceae</taxon>
        <taxon>Mycena</taxon>
    </lineage>
</organism>
<evidence type="ECO:0000313" key="1">
    <source>
        <dbReference type="EMBL" id="KAJ7194866.1"/>
    </source>
</evidence>
<protein>
    <submittedName>
        <fullName evidence="1">Uncharacterized protein</fullName>
    </submittedName>
</protein>